<gene>
    <name evidence="2" type="ORF">MZO42_04945</name>
</gene>
<dbReference type="EMBL" id="JALMLT010000001">
    <property type="protein sequence ID" value="MDT8758036.1"/>
    <property type="molecule type" value="Genomic_DNA"/>
</dbReference>
<reference evidence="2" key="1">
    <citation type="submission" date="2022-04" db="EMBL/GenBank/DDBJ databases">
        <title>Tomato heritable bacteria conferring resistance against bacterial wilt.</title>
        <authorList>
            <person name="Yin J."/>
        </authorList>
    </citation>
    <scope>NUCLEOTIDE SEQUENCE</scope>
    <source>
        <strain evidence="2">Cra20</strain>
    </source>
</reference>
<evidence type="ECO:0000256" key="1">
    <source>
        <dbReference type="SAM" id="MobiDB-lite"/>
    </source>
</evidence>
<name>A0ABU3N1B4_9SPHN</name>
<feature type="region of interest" description="Disordered" evidence="1">
    <location>
        <begin position="51"/>
        <end position="76"/>
    </location>
</feature>
<proteinExistence type="predicted"/>
<protein>
    <submittedName>
        <fullName evidence="2">Uncharacterized protein</fullName>
    </submittedName>
</protein>
<comment type="caution">
    <text evidence="2">The sequence shown here is derived from an EMBL/GenBank/DDBJ whole genome shotgun (WGS) entry which is preliminary data.</text>
</comment>
<organism evidence="2">
    <name type="scientific">Sphingomonas psychrotolerans</name>
    <dbReference type="NCBI Taxonomy" id="1327635"/>
    <lineage>
        <taxon>Bacteria</taxon>
        <taxon>Pseudomonadati</taxon>
        <taxon>Pseudomonadota</taxon>
        <taxon>Alphaproteobacteria</taxon>
        <taxon>Sphingomonadales</taxon>
        <taxon>Sphingomonadaceae</taxon>
        <taxon>Sphingomonas</taxon>
    </lineage>
</organism>
<sequence>MTAIIFVMSIGLALYLNRRISNRSDTRGSLLSDNETGKRLKARIEDVDLSQPSGSRVASGNKVGGSADIEIKNSRL</sequence>
<accession>A0ABU3N1B4</accession>
<evidence type="ECO:0000313" key="2">
    <source>
        <dbReference type="EMBL" id="MDT8758036.1"/>
    </source>
</evidence>